<feature type="compositionally biased region" description="Basic and acidic residues" evidence="1">
    <location>
        <begin position="595"/>
        <end position="608"/>
    </location>
</feature>
<reference evidence="4" key="1">
    <citation type="submission" date="2025-08" db="UniProtKB">
        <authorList>
            <consortium name="RefSeq"/>
        </authorList>
    </citation>
    <scope>IDENTIFICATION</scope>
</reference>
<feature type="domain" description="DM14" evidence="2">
    <location>
        <begin position="387"/>
        <end position="445"/>
    </location>
</feature>
<feature type="region of interest" description="Disordered" evidence="1">
    <location>
        <begin position="444"/>
        <end position="473"/>
    </location>
</feature>
<dbReference type="RefSeq" id="XP_012938641.2">
    <property type="nucleotide sequence ID" value="XM_013083187.2"/>
</dbReference>
<accession>A0ABM1A109</accession>
<dbReference type="InterPro" id="IPR039725">
    <property type="entry name" value="CC2D1A/B"/>
</dbReference>
<keyword evidence="3" id="KW-1185">Reference proteome</keyword>
<feature type="compositionally biased region" description="Polar residues" evidence="1">
    <location>
        <begin position="514"/>
        <end position="527"/>
    </location>
</feature>
<feature type="region of interest" description="Disordered" evidence="1">
    <location>
        <begin position="886"/>
        <end position="948"/>
    </location>
</feature>
<proteinExistence type="predicted"/>
<evidence type="ECO:0000313" key="4">
    <source>
        <dbReference type="RefSeq" id="XP_012938641.2"/>
    </source>
</evidence>
<feature type="compositionally biased region" description="Polar residues" evidence="1">
    <location>
        <begin position="821"/>
        <end position="844"/>
    </location>
</feature>
<feature type="compositionally biased region" description="Polar residues" evidence="1">
    <location>
        <begin position="886"/>
        <end position="906"/>
    </location>
</feature>
<feature type="compositionally biased region" description="Low complexity" evidence="1">
    <location>
        <begin position="543"/>
        <end position="564"/>
    </location>
</feature>
<dbReference type="GeneID" id="101854088"/>
<protein>
    <submittedName>
        <fullName evidence="4">Uncharacterized protein LOC101854088 isoform X1</fullName>
    </submittedName>
</protein>
<feature type="compositionally biased region" description="Polar residues" evidence="1">
    <location>
        <begin position="610"/>
        <end position="641"/>
    </location>
</feature>
<feature type="region of interest" description="Disordered" evidence="1">
    <location>
        <begin position="819"/>
        <end position="845"/>
    </location>
</feature>
<gene>
    <name evidence="4" type="primary">LOC101854088</name>
</gene>
<feature type="region of interest" description="Disordered" evidence="1">
    <location>
        <begin position="1096"/>
        <end position="1131"/>
    </location>
</feature>
<feature type="region of interest" description="Disordered" evidence="1">
    <location>
        <begin position="514"/>
        <end position="666"/>
    </location>
</feature>
<feature type="compositionally biased region" description="Low complexity" evidence="1">
    <location>
        <begin position="1096"/>
        <end position="1116"/>
    </location>
</feature>
<name>A0ABM1A109_APLCA</name>
<evidence type="ECO:0000259" key="2">
    <source>
        <dbReference type="SMART" id="SM00685"/>
    </source>
</evidence>
<feature type="compositionally biased region" description="Low complexity" evidence="1">
    <location>
        <begin position="978"/>
        <end position="995"/>
    </location>
</feature>
<feature type="region of interest" description="Disordered" evidence="1">
    <location>
        <begin position="671"/>
        <end position="690"/>
    </location>
</feature>
<dbReference type="SMART" id="SM00685">
    <property type="entry name" value="DM14"/>
    <property type="match status" value="2"/>
</dbReference>
<evidence type="ECO:0000256" key="1">
    <source>
        <dbReference type="SAM" id="MobiDB-lite"/>
    </source>
</evidence>
<feature type="region of interest" description="Disordered" evidence="1">
    <location>
        <begin position="967"/>
        <end position="1006"/>
    </location>
</feature>
<organism evidence="3 4">
    <name type="scientific">Aplysia californica</name>
    <name type="common">California sea hare</name>
    <dbReference type="NCBI Taxonomy" id="6500"/>
    <lineage>
        <taxon>Eukaryota</taxon>
        <taxon>Metazoa</taxon>
        <taxon>Spiralia</taxon>
        <taxon>Lophotrochozoa</taxon>
        <taxon>Mollusca</taxon>
        <taxon>Gastropoda</taxon>
        <taxon>Heterobranchia</taxon>
        <taxon>Euthyneura</taxon>
        <taxon>Tectipleura</taxon>
        <taxon>Aplysiida</taxon>
        <taxon>Aplysioidea</taxon>
        <taxon>Aplysiidae</taxon>
        <taxon>Aplysia</taxon>
    </lineage>
</organism>
<dbReference type="Pfam" id="PF21528">
    <property type="entry name" value="CC2D1A-B_DM14"/>
    <property type="match status" value="2"/>
</dbReference>
<sequence>MYVPLFLCTHLPTFVYSWNLKLLLSRIVCLQSEAFLLLYRSDERENTPHCRVKMSWQQNRGPGRQSLPVTAQALEERINMYISAMDKAAALNNLQQSSQLQRDIQLLVDLMERVSAGQAVCEAEVPPPLDITPQNDILANPLGELSSRMSEYHKALYFAEEELSDQRINKIKDFQRGLHLMHSLQKRAQDGFPIRADEIPPSVVIPSDDEFDNDAVNTLNGRISQYKAVLASAQNGQEGDRRKVPKILSGLRTLEFLMTRAKARRPVWKRDIPPEFDYYGGEGAQDYDKSINKAKIVLQVRSLLARCSKVHIKNKEKHQSFQSLLQSLRDMDKALTSNPSHGELKKIHSSLMKLKMDVDGVEKFSETEDALAEQLQEEKSKKRVEDLALIDARIGEYKTAALNAKRDNQVEHAIKHFKVLKGLQSLKEQLGREIDVDMTLVPPPPPVFTPVNESQPPLPSARDGPAGSSVNGAAADLSPVLLKPPLETAEDRLAKQLSSYLDEGNTMNVASVTNKNSESGAVSQPESVSLKAENPPVEANENSDISGNSKNSSSRSLSLDEIGSLPCGEGGVEPRRNDDVLPQEESSETSPGAEFKVDGALRDIKPQLEEPSQNPDNALSFSAANEISSSPVTESSFNENVQEFDEKNTKGGDGWGEGDVTSGRTQMSGIAETTSAVEEEAPSPPRTSEIYNRKTLDSVGFLSCQNVPQVTYNQESLIESSALVPSAQIFPPGVRETISEEVNNVSKEIPSSPTQSVEPSIDNAETVSNDVGGFHSSSGDRKIDVEECAVEGLLLPEEAGTQSLKEKSASHLVISDAHPHSSLSSIDGQVTSTAPTSLSATQVNEGEVARPVLDSSSNLPDVTGGANSLEANLNVKNTVQIQDNTTEIHSDSGVSATSAESLSNPTELKDTSPVTPQELLVGSMSSETVLKSDPFKNEKSTGDSISANDDLEFQDLMESMSMPNISAQAIPPVSSGGLDSLSVNDASSSSDTHSLPAIPGSPTSCDREKLRSVQKSVPPSNFSLSNQNNEMEHQGLMLKNNVCVSDQVNFGSNPATISSLPPVLLVSKEFSSEPQNIPTFENVTQPRGPDLSLPFSSGHAPPIHSSPGSGSPVVRRSPIKQCPSMTQNGQGFDLRDIKMMDPNAGNTEVTLRCLENLKYDFLLAETKSSSVEAEQLRDQMSKIKRKLRNGGRQTWDVYKHCVQSELASTERKMEEMRCAQQWDEVQLLSQKKTLAERELAVLRVRLPELNY</sequence>
<dbReference type="Proteomes" id="UP000694888">
    <property type="component" value="Unplaced"/>
</dbReference>
<feature type="domain" description="DM14" evidence="2">
    <location>
        <begin position="71"/>
        <end position="129"/>
    </location>
</feature>
<dbReference type="PANTHER" id="PTHR13076:SF9">
    <property type="entry name" value="COILED-COIL AND C2 DOMAIN-CONTAINING PROTEIN 1-LIKE"/>
    <property type="match status" value="1"/>
</dbReference>
<dbReference type="PANTHER" id="PTHR13076">
    <property type="entry name" value="COILED-COIL AND C2 DOMAIN-CONTAINING PROTEIN 1-LIKE"/>
    <property type="match status" value="1"/>
</dbReference>
<dbReference type="InterPro" id="IPR006608">
    <property type="entry name" value="CC2D1A/B_DM14"/>
</dbReference>
<evidence type="ECO:0000313" key="3">
    <source>
        <dbReference type="Proteomes" id="UP000694888"/>
    </source>
</evidence>